<protein>
    <recommendedName>
        <fullName evidence="1">BRCT domain-containing protein</fullName>
    </recommendedName>
</protein>
<dbReference type="Gene3D" id="3.40.50.10190">
    <property type="entry name" value="BRCT domain"/>
    <property type="match status" value="1"/>
</dbReference>
<comment type="caution">
    <text evidence="2">The sequence shown here is derived from an EMBL/GenBank/DDBJ whole genome shotgun (WGS) entry which is preliminary data.</text>
</comment>
<sequence length="222" mass="22101">MAWEVGVCVAVVGLGHGVFLGPGRGVPAGRGWSDGVDPFGCGSEGGGDAAGVGRGEPVGGSVDLEVDAAFAAVVHADLGDLEGVAVVGGDAGHVLLLVSADHAGARLVALDQSGVAVGGELSRVSAMADLRCLAAATWVRTRSSAAARSWAARAGPFADRSRTEMTELITRAGGRASSSVSARTHLVVAGDSAGSKLDKAQALGIEIVTPEEFAQRLAGHLN</sequence>
<evidence type="ECO:0000313" key="2">
    <source>
        <dbReference type="EMBL" id="MBF9069062.1"/>
    </source>
</evidence>
<name>A0A931FBV2_9ACTN</name>
<evidence type="ECO:0000313" key="3">
    <source>
        <dbReference type="Proteomes" id="UP000657385"/>
    </source>
</evidence>
<dbReference type="SUPFAM" id="SSF52113">
    <property type="entry name" value="BRCT domain"/>
    <property type="match status" value="1"/>
</dbReference>
<dbReference type="InterPro" id="IPR036420">
    <property type="entry name" value="BRCT_dom_sf"/>
</dbReference>
<dbReference type="Proteomes" id="UP000657385">
    <property type="component" value="Unassembled WGS sequence"/>
</dbReference>
<dbReference type="CDD" id="cd17748">
    <property type="entry name" value="BRCT_DNA_ligase_like"/>
    <property type="match status" value="1"/>
</dbReference>
<reference evidence="2" key="1">
    <citation type="submission" date="2020-11" db="EMBL/GenBank/DDBJ databases">
        <title>Isolation and identification of active actinomycetes.</title>
        <authorList>
            <person name="Yu B."/>
        </authorList>
    </citation>
    <scope>NUCLEOTIDE SEQUENCE</scope>
    <source>
        <strain evidence="2">NEAU-YB345</strain>
    </source>
</reference>
<organism evidence="2 3">
    <name type="scientific">Streptacidiphilus fuscans</name>
    <dbReference type="NCBI Taxonomy" id="2789292"/>
    <lineage>
        <taxon>Bacteria</taxon>
        <taxon>Bacillati</taxon>
        <taxon>Actinomycetota</taxon>
        <taxon>Actinomycetes</taxon>
        <taxon>Kitasatosporales</taxon>
        <taxon>Streptomycetaceae</taxon>
        <taxon>Streptacidiphilus</taxon>
    </lineage>
</organism>
<dbReference type="AlphaFoldDB" id="A0A931FBV2"/>
<gene>
    <name evidence="2" type="ORF">I2501_13640</name>
</gene>
<proteinExistence type="predicted"/>
<accession>A0A931FBV2</accession>
<dbReference type="EMBL" id="JADPRT010000005">
    <property type="protein sequence ID" value="MBF9069062.1"/>
    <property type="molecule type" value="Genomic_DNA"/>
</dbReference>
<dbReference type="Pfam" id="PF00533">
    <property type="entry name" value="BRCT"/>
    <property type="match status" value="1"/>
</dbReference>
<feature type="domain" description="BRCT" evidence="1">
    <location>
        <begin position="155"/>
        <end position="211"/>
    </location>
</feature>
<dbReference type="InterPro" id="IPR001357">
    <property type="entry name" value="BRCT_dom"/>
</dbReference>
<keyword evidence="3" id="KW-1185">Reference proteome</keyword>
<evidence type="ECO:0000259" key="1">
    <source>
        <dbReference type="PROSITE" id="PS50172"/>
    </source>
</evidence>
<dbReference type="PROSITE" id="PS50172">
    <property type="entry name" value="BRCT"/>
    <property type="match status" value="1"/>
</dbReference>